<sequence length="96" mass="9822">MDVLRAATTSMVRKWARNALKRGNWGEEGYGSCLGAGGYAVDMVSPPSCTRTQVVRHNGGCVGVGVCGGGEICFCGGDVLDCSVWIHVVTAAGAAS</sequence>
<dbReference type="EMBL" id="FLRD01000030">
    <property type="protein sequence ID" value="SBT32001.1"/>
    <property type="molecule type" value="Genomic_DNA"/>
</dbReference>
<accession>A0A1A8YKB7</accession>
<organism evidence="1 2">
    <name type="scientific">Plasmodium ovale wallikeri</name>
    <dbReference type="NCBI Taxonomy" id="864142"/>
    <lineage>
        <taxon>Eukaryota</taxon>
        <taxon>Sar</taxon>
        <taxon>Alveolata</taxon>
        <taxon>Apicomplexa</taxon>
        <taxon>Aconoidasida</taxon>
        <taxon>Haemosporida</taxon>
        <taxon>Plasmodiidae</taxon>
        <taxon>Plasmodium</taxon>
        <taxon>Plasmodium (Plasmodium)</taxon>
    </lineage>
</organism>
<dbReference type="AlphaFoldDB" id="A0A1A8YKB7"/>
<evidence type="ECO:0000313" key="2">
    <source>
        <dbReference type="Proteomes" id="UP000078555"/>
    </source>
</evidence>
<gene>
    <name evidence="1" type="ORF">POVWA1_009960</name>
</gene>
<evidence type="ECO:0000313" key="1">
    <source>
        <dbReference type="EMBL" id="SBT32001.1"/>
    </source>
</evidence>
<dbReference type="Proteomes" id="UP000078555">
    <property type="component" value="Unassembled WGS sequence"/>
</dbReference>
<keyword evidence="2" id="KW-1185">Reference proteome</keyword>
<reference evidence="2" key="1">
    <citation type="submission" date="2016-05" db="EMBL/GenBank/DDBJ databases">
        <authorList>
            <person name="Naeem Raeece"/>
        </authorList>
    </citation>
    <scope>NUCLEOTIDE SEQUENCE [LARGE SCALE GENOMIC DNA]</scope>
</reference>
<proteinExistence type="predicted"/>
<protein>
    <submittedName>
        <fullName evidence="1">Uncharacterized protein</fullName>
    </submittedName>
</protein>
<name>A0A1A8YKB7_PLAOA</name>